<evidence type="ECO:0008006" key="4">
    <source>
        <dbReference type="Google" id="ProtNLM"/>
    </source>
</evidence>
<sequence length="424" mass="47341">MWYRNNKNFISAFIFVLVLLGSSSAFAQNNTSSPYSYYGLGEISQPVNGKAAALGGTNLAYRGGSNLNINNPASLTSLDSMKFVFNVGLTSKTSIMNQKGKSDTFHDNNFSELSFGFRISPSVATAIALVPYTNVGYDIATKEQVAGGTNEFYQRSLSGTGGLNKFVWSTGVSLFKNLSLGVNGIFLFGNNTSNENLTLERSSYVYSSQQQLISRGVYASFGLQYGHQLLKDWELTVGANFQPKQGISSKRKLYVTNYQSNLGDTVYKNTLDRGTFDVPLSYGFGVGMTKNKQLWLGADYSHEQWSDTKIFTNSNNFVDRNRYSFGMNYIANDGYATKFLKKLTYRLGAFYDTGYISVQNDRIKTRGLSFGLGIPMAKQKGMINIAFEFGQMGTTSNDNIREDYGKFTLELSLFERWFVKRKYQ</sequence>
<dbReference type="Gene3D" id="2.40.160.60">
    <property type="entry name" value="Outer membrane protein transport protein (OMPP1/FadL/TodX)"/>
    <property type="match status" value="1"/>
</dbReference>
<gene>
    <name evidence="2" type="ORF">DLK05_07415</name>
</gene>
<feature type="signal peptide" evidence="1">
    <location>
        <begin position="1"/>
        <end position="27"/>
    </location>
</feature>
<comment type="caution">
    <text evidence="2">The sequence shown here is derived from an EMBL/GenBank/DDBJ whole genome shotgun (WGS) entry which is preliminary data.</text>
</comment>
<keyword evidence="1" id="KW-0732">Signal</keyword>
<organism evidence="2 3">
    <name type="scientific">Ancylomarina longa</name>
    <dbReference type="NCBI Taxonomy" id="2487017"/>
    <lineage>
        <taxon>Bacteria</taxon>
        <taxon>Pseudomonadati</taxon>
        <taxon>Bacteroidota</taxon>
        <taxon>Bacteroidia</taxon>
        <taxon>Marinilabiliales</taxon>
        <taxon>Marinifilaceae</taxon>
        <taxon>Ancylomarina</taxon>
    </lineage>
</organism>
<dbReference type="Proteomes" id="UP000282985">
    <property type="component" value="Unassembled WGS sequence"/>
</dbReference>
<dbReference type="RefSeq" id="WP_127343354.1">
    <property type="nucleotide sequence ID" value="NZ_RJJX01000007.1"/>
</dbReference>
<evidence type="ECO:0000313" key="2">
    <source>
        <dbReference type="EMBL" id="RUT78656.1"/>
    </source>
</evidence>
<accession>A0A434AVY5</accession>
<dbReference type="OrthoDB" id="1491239at2"/>
<evidence type="ECO:0000313" key="3">
    <source>
        <dbReference type="Proteomes" id="UP000282985"/>
    </source>
</evidence>
<reference evidence="2 3" key="1">
    <citation type="submission" date="2018-11" db="EMBL/GenBank/DDBJ databases">
        <title>Parancylomarina longa gen. nov., sp. nov., isolated from sediments of southern Okinawa.</title>
        <authorList>
            <person name="Fu T."/>
        </authorList>
    </citation>
    <scope>NUCLEOTIDE SEQUENCE [LARGE SCALE GENOMIC DNA]</scope>
    <source>
        <strain evidence="2 3">T3-2 S1-C</strain>
    </source>
</reference>
<dbReference type="SUPFAM" id="SSF56935">
    <property type="entry name" value="Porins"/>
    <property type="match status" value="1"/>
</dbReference>
<name>A0A434AVY5_9BACT</name>
<feature type="chain" id="PRO_5019326708" description="Aromatic hydrocarbon degradation protein" evidence="1">
    <location>
        <begin position="28"/>
        <end position="424"/>
    </location>
</feature>
<keyword evidence="3" id="KW-1185">Reference proteome</keyword>
<dbReference type="EMBL" id="RJJX01000007">
    <property type="protein sequence ID" value="RUT78656.1"/>
    <property type="molecule type" value="Genomic_DNA"/>
</dbReference>
<evidence type="ECO:0000256" key="1">
    <source>
        <dbReference type="SAM" id="SignalP"/>
    </source>
</evidence>
<dbReference type="AlphaFoldDB" id="A0A434AVY5"/>
<protein>
    <recommendedName>
        <fullName evidence="4">Aromatic hydrocarbon degradation protein</fullName>
    </recommendedName>
</protein>
<proteinExistence type="predicted"/>